<evidence type="ECO:0000256" key="1">
    <source>
        <dbReference type="ARBA" id="ARBA00023015"/>
    </source>
</evidence>
<dbReference type="GO" id="GO:0045892">
    <property type="term" value="P:negative regulation of DNA-templated transcription"/>
    <property type="evidence" value="ECO:0007669"/>
    <property type="project" value="TreeGrafter"/>
</dbReference>
<dbReference type="PROSITE" id="PS51077">
    <property type="entry name" value="HTH_ICLR"/>
    <property type="match status" value="1"/>
</dbReference>
<keyword evidence="7" id="KW-1185">Reference proteome</keyword>
<feature type="domain" description="HTH iclR-type" evidence="4">
    <location>
        <begin position="12"/>
        <end position="74"/>
    </location>
</feature>
<protein>
    <submittedName>
        <fullName evidence="6">IclR family transcriptional regulator</fullName>
    </submittedName>
</protein>
<evidence type="ECO:0000256" key="2">
    <source>
        <dbReference type="ARBA" id="ARBA00023125"/>
    </source>
</evidence>
<dbReference type="InterPro" id="IPR050707">
    <property type="entry name" value="HTH_MetabolicPath_Reg"/>
</dbReference>
<dbReference type="CDD" id="cd00090">
    <property type="entry name" value="HTH_ARSR"/>
    <property type="match status" value="1"/>
</dbReference>
<dbReference type="InterPro" id="IPR036388">
    <property type="entry name" value="WH-like_DNA-bd_sf"/>
</dbReference>
<sequence length="272" mass="29885">MASRAVEIDSPAGTLQRGLAILDLLSQGQQPTVSDLIERVGLSKSAAFRVLTTLRDHGLVEWDSTLNGRVVPGERSVLLGVAGMRAFDPWEHGRKLLVQLADELGEAALMAIRDGDEMVYIAHEDHSDHLVGVRRLLGARRPVYASSLGKAYLAALPEPEREQIVESLQLQAFTPTTITTTDELHRQLEETRQRGWAVDLGEHELGVMCFGVAVVDHVGHPVCSISVAGPQDRIRHHQDRVIDRVIATARALSERMGDLDQNQLDQGHTQGQ</sequence>
<evidence type="ECO:0000259" key="4">
    <source>
        <dbReference type="PROSITE" id="PS51077"/>
    </source>
</evidence>
<dbReference type="PANTHER" id="PTHR30136:SF24">
    <property type="entry name" value="HTH-TYPE TRANSCRIPTIONAL REPRESSOR ALLR"/>
    <property type="match status" value="1"/>
</dbReference>
<dbReference type="OrthoDB" id="3730822at2"/>
<dbReference type="SUPFAM" id="SSF55781">
    <property type="entry name" value="GAF domain-like"/>
    <property type="match status" value="1"/>
</dbReference>
<dbReference type="Gene3D" id="3.30.450.40">
    <property type="match status" value="1"/>
</dbReference>
<evidence type="ECO:0000313" key="6">
    <source>
        <dbReference type="EMBL" id="OYO17689.1"/>
    </source>
</evidence>
<keyword evidence="1" id="KW-0805">Transcription regulation</keyword>
<dbReference type="EMBL" id="NMVO01000001">
    <property type="protein sequence ID" value="OYO17689.1"/>
    <property type="molecule type" value="Genomic_DNA"/>
</dbReference>
<dbReference type="PROSITE" id="PS51078">
    <property type="entry name" value="ICLR_ED"/>
    <property type="match status" value="1"/>
</dbReference>
<dbReference type="AlphaFoldDB" id="A0A255GPE9"/>
<dbReference type="Gene3D" id="1.10.10.10">
    <property type="entry name" value="Winged helix-like DNA-binding domain superfamily/Winged helix DNA-binding domain"/>
    <property type="match status" value="1"/>
</dbReference>
<dbReference type="InterPro" id="IPR005471">
    <property type="entry name" value="Tscrpt_reg_IclR_N"/>
</dbReference>
<dbReference type="SMART" id="SM00346">
    <property type="entry name" value="HTH_ICLR"/>
    <property type="match status" value="1"/>
</dbReference>
<name>A0A255GPE9_9ACTN</name>
<organism evidence="6 7">
    <name type="scientific">Enemella evansiae</name>
    <dbReference type="NCBI Taxonomy" id="2016499"/>
    <lineage>
        <taxon>Bacteria</taxon>
        <taxon>Bacillati</taxon>
        <taxon>Actinomycetota</taxon>
        <taxon>Actinomycetes</taxon>
        <taxon>Propionibacteriales</taxon>
        <taxon>Propionibacteriaceae</taxon>
        <taxon>Enemella</taxon>
    </lineage>
</organism>
<dbReference type="InterPro" id="IPR029016">
    <property type="entry name" value="GAF-like_dom_sf"/>
</dbReference>
<dbReference type="Pfam" id="PF01614">
    <property type="entry name" value="IclR_C"/>
    <property type="match status" value="1"/>
</dbReference>
<evidence type="ECO:0000256" key="3">
    <source>
        <dbReference type="ARBA" id="ARBA00023163"/>
    </source>
</evidence>
<dbReference type="PANTHER" id="PTHR30136">
    <property type="entry name" value="HELIX-TURN-HELIX TRANSCRIPTIONAL REGULATOR, ICLR FAMILY"/>
    <property type="match status" value="1"/>
</dbReference>
<dbReference type="Proteomes" id="UP000215896">
    <property type="component" value="Unassembled WGS sequence"/>
</dbReference>
<reference evidence="6 7" key="1">
    <citation type="submission" date="2017-07" db="EMBL/GenBank/DDBJ databases">
        <title>Draft whole genome sequences of clinical Proprionibacteriaceae strains.</title>
        <authorList>
            <person name="Bernier A.-M."/>
            <person name="Bernard K."/>
            <person name="Domingo M.-C."/>
        </authorList>
    </citation>
    <scope>NUCLEOTIDE SEQUENCE [LARGE SCALE GENOMIC DNA]</scope>
    <source>
        <strain evidence="6 7">NML 030167</strain>
    </source>
</reference>
<accession>A0A255GPE9</accession>
<feature type="domain" description="IclR-ED" evidence="5">
    <location>
        <begin position="75"/>
        <end position="258"/>
    </location>
</feature>
<gene>
    <name evidence="6" type="ORF">CGZ94_02030</name>
</gene>
<evidence type="ECO:0000313" key="7">
    <source>
        <dbReference type="Proteomes" id="UP000215896"/>
    </source>
</evidence>
<dbReference type="RefSeq" id="WP_094404477.1">
    <property type="nucleotide sequence ID" value="NZ_NMVO01000001.1"/>
</dbReference>
<dbReference type="SUPFAM" id="SSF46785">
    <property type="entry name" value="Winged helix' DNA-binding domain"/>
    <property type="match status" value="1"/>
</dbReference>
<comment type="caution">
    <text evidence="6">The sequence shown here is derived from an EMBL/GenBank/DDBJ whole genome shotgun (WGS) entry which is preliminary data.</text>
</comment>
<keyword evidence="3" id="KW-0804">Transcription</keyword>
<dbReference type="GO" id="GO:0003700">
    <property type="term" value="F:DNA-binding transcription factor activity"/>
    <property type="evidence" value="ECO:0007669"/>
    <property type="project" value="TreeGrafter"/>
</dbReference>
<keyword evidence="2" id="KW-0238">DNA-binding</keyword>
<proteinExistence type="predicted"/>
<dbReference type="Pfam" id="PF09339">
    <property type="entry name" value="HTH_IclR"/>
    <property type="match status" value="1"/>
</dbReference>
<dbReference type="GO" id="GO:0003677">
    <property type="term" value="F:DNA binding"/>
    <property type="evidence" value="ECO:0007669"/>
    <property type="project" value="UniProtKB-KW"/>
</dbReference>
<dbReference type="InterPro" id="IPR011991">
    <property type="entry name" value="ArsR-like_HTH"/>
</dbReference>
<dbReference type="InterPro" id="IPR014757">
    <property type="entry name" value="Tscrpt_reg_IclR_C"/>
</dbReference>
<dbReference type="InterPro" id="IPR036390">
    <property type="entry name" value="WH_DNA-bd_sf"/>
</dbReference>
<evidence type="ECO:0000259" key="5">
    <source>
        <dbReference type="PROSITE" id="PS51078"/>
    </source>
</evidence>